<dbReference type="SMART" id="SM00382">
    <property type="entry name" value="AAA"/>
    <property type="match status" value="1"/>
</dbReference>
<evidence type="ECO:0000256" key="4">
    <source>
        <dbReference type="ARBA" id="ARBA00022741"/>
    </source>
</evidence>
<dbReference type="InterPro" id="IPR027417">
    <property type="entry name" value="P-loop_NTPase"/>
</dbReference>
<dbReference type="InterPro" id="IPR017871">
    <property type="entry name" value="ABC_transporter-like_CS"/>
</dbReference>
<accession>A0A070A104</accession>
<dbReference type="PATRIC" id="fig|243161.6.peg.737"/>
<dbReference type="KEGG" id="cmm:NC80_03510"/>
<evidence type="ECO:0000256" key="3">
    <source>
        <dbReference type="ARBA" id="ARBA00022448"/>
    </source>
</evidence>
<dbReference type="GO" id="GO:0005886">
    <property type="term" value="C:plasma membrane"/>
    <property type="evidence" value="ECO:0007669"/>
    <property type="project" value="UniProtKB-SubCell"/>
</dbReference>
<dbReference type="EMBL" id="CP007217">
    <property type="protein sequence ID" value="AJR10767.1"/>
    <property type="molecule type" value="Genomic_DNA"/>
</dbReference>
<dbReference type="GO" id="GO:0005524">
    <property type="term" value="F:ATP binding"/>
    <property type="evidence" value="ECO:0007669"/>
    <property type="project" value="UniProtKB-KW"/>
</dbReference>
<dbReference type="PROSITE" id="PS50893">
    <property type="entry name" value="ABC_TRANSPORTER_2"/>
    <property type="match status" value="1"/>
</dbReference>
<dbReference type="GO" id="GO:0016887">
    <property type="term" value="F:ATP hydrolysis activity"/>
    <property type="evidence" value="ECO:0007669"/>
    <property type="project" value="InterPro"/>
</dbReference>
<dbReference type="STRING" id="83560.NC80_03510"/>
<evidence type="ECO:0000256" key="1">
    <source>
        <dbReference type="ARBA" id="ARBA00004417"/>
    </source>
</evidence>
<keyword evidence="5 7" id="KW-0067">ATP-binding</keyword>
<dbReference type="Proteomes" id="UP000260363">
    <property type="component" value="Chromosome"/>
</dbReference>
<dbReference type="Pfam" id="PF00005">
    <property type="entry name" value="ABC_tran"/>
    <property type="match status" value="1"/>
</dbReference>
<name>A0A070A104_CHLMR</name>
<dbReference type="SMR" id="A0A070A104"/>
<dbReference type="OMA" id="GHDHVHP"/>
<gene>
    <name evidence="7" type="ORF">BD36_03710</name>
</gene>
<evidence type="ECO:0000256" key="5">
    <source>
        <dbReference type="ARBA" id="ARBA00022840"/>
    </source>
</evidence>
<keyword evidence="4" id="KW-0547">Nucleotide-binding</keyword>
<dbReference type="GeneID" id="1246059"/>
<dbReference type="InterPro" id="IPR003593">
    <property type="entry name" value="AAA+_ATPase"/>
</dbReference>
<evidence type="ECO:0000256" key="2">
    <source>
        <dbReference type="ARBA" id="ARBA00005417"/>
    </source>
</evidence>
<dbReference type="PANTHER" id="PTHR42734">
    <property type="entry name" value="METAL TRANSPORT SYSTEM ATP-BINDING PROTEIN TM_0124-RELATED"/>
    <property type="match status" value="1"/>
</dbReference>
<proteinExistence type="inferred from homology"/>
<dbReference type="InterPro" id="IPR003439">
    <property type="entry name" value="ABC_transporter-like_ATP-bd"/>
</dbReference>
<keyword evidence="3" id="KW-0813">Transport</keyword>
<dbReference type="RefSeq" id="WP_010231251.1">
    <property type="nucleotide sequence ID" value="NZ_CP007217.1"/>
</dbReference>
<evidence type="ECO:0000259" key="6">
    <source>
        <dbReference type="PROSITE" id="PS50893"/>
    </source>
</evidence>
<dbReference type="AlphaFoldDB" id="A0A070A104"/>
<reference evidence="7 8" key="1">
    <citation type="submission" date="2014-02" db="EMBL/GenBank/DDBJ databases">
        <authorList>
            <person name="Chen C."/>
            <person name="Conrad T.A."/>
            <person name="Zhou Z."/>
            <person name="Lai Z."/>
            <person name="Zhong G."/>
        </authorList>
    </citation>
    <scope>NUCLEOTIDE SEQUENCE [LARGE SCALE GENOMIC DNA]</scope>
    <source>
        <strain evidence="7 8">Nigg3-28</strain>
    </source>
</reference>
<evidence type="ECO:0000313" key="8">
    <source>
        <dbReference type="Proteomes" id="UP000260363"/>
    </source>
</evidence>
<organism evidence="7 8">
    <name type="scientific">Chlamydia muridarum</name>
    <dbReference type="NCBI Taxonomy" id="83560"/>
    <lineage>
        <taxon>Bacteria</taxon>
        <taxon>Pseudomonadati</taxon>
        <taxon>Chlamydiota</taxon>
        <taxon>Chlamydiia</taxon>
        <taxon>Chlamydiales</taxon>
        <taxon>Chlamydiaceae</taxon>
        <taxon>Chlamydia/Chlamydophila group</taxon>
        <taxon>Chlamydia</taxon>
    </lineage>
</organism>
<dbReference type="KEGG" id="cmg:NC81_03530"/>
<comment type="subcellular location">
    <subcellularLocation>
        <location evidence="1">Cell inner membrane</location>
        <topology evidence="1">Peripheral membrane protein</topology>
    </subcellularLocation>
</comment>
<dbReference type="SUPFAM" id="SSF52540">
    <property type="entry name" value="P-loop containing nucleoside triphosphate hydrolases"/>
    <property type="match status" value="1"/>
</dbReference>
<sequence>MTKQLILENVSFRYGKTGPWIVDHVSCEVHSGDFIGIIGPNGGGKTTLTQLMLGLLQPVCGKIFTCFTQENRPLSIGWVPQHFAYDAAFPITVKETVLSGRLATLPWYGRYTKKDHDAAEEALHTVDLLEYKDSCFSHLSGGQIQRVLLARALSARPKFLLLDEPTANIDPSNQQKILQILSDLNKHCTILMITHDLHHTAGCFNRVFFMNKKLTALADTTTISERFCCNTFGKCS</sequence>
<dbReference type="PROSITE" id="PS00211">
    <property type="entry name" value="ABC_TRANSPORTER_1"/>
    <property type="match status" value="1"/>
</dbReference>
<dbReference type="InterPro" id="IPR050153">
    <property type="entry name" value="Metal_Ion_Import_ABC"/>
</dbReference>
<dbReference type="Gene3D" id="3.40.50.300">
    <property type="entry name" value="P-loop containing nucleotide triphosphate hydrolases"/>
    <property type="match status" value="1"/>
</dbReference>
<comment type="similarity">
    <text evidence="2">Belongs to the ABC transporter superfamily.</text>
</comment>
<dbReference type="KEGG" id="cmx:DNC_03535"/>
<evidence type="ECO:0000313" key="7">
    <source>
        <dbReference type="EMBL" id="AJR10767.1"/>
    </source>
</evidence>
<dbReference type="PANTHER" id="PTHR42734:SF17">
    <property type="entry name" value="METAL TRANSPORT SYSTEM ATP-BINDING PROTEIN TM_0124-RELATED"/>
    <property type="match status" value="1"/>
</dbReference>
<feature type="domain" description="ABC transporter" evidence="6">
    <location>
        <begin position="5"/>
        <end position="236"/>
    </location>
</feature>
<protein>
    <submittedName>
        <fullName evidence="7">Metal ABC transporter ATP-binding protein</fullName>
    </submittedName>
</protein>